<dbReference type="Proteomes" id="UP000289996">
    <property type="component" value="Unassembled WGS sequence"/>
</dbReference>
<name>A0A660E2G0_9LACO</name>
<dbReference type="Pfam" id="PF13731">
    <property type="entry name" value="WxL"/>
    <property type="match status" value="1"/>
</dbReference>
<evidence type="ECO:0000313" key="5">
    <source>
        <dbReference type="Proteomes" id="UP000289996"/>
    </source>
</evidence>
<dbReference type="OrthoDB" id="2356942at2"/>
<evidence type="ECO:0000313" key="4">
    <source>
        <dbReference type="EMBL" id="VDG27008.1"/>
    </source>
</evidence>
<evidence type="ECO:0000256" key="2">
    <source>
        <dbReference type="SAM" id="SignalP"/>
    </source>
</evidence>
<evidence type="ECO:0000259" key="3">
    <source>
        <dbReference type="Pfam" id="PF13731"/>
    </source>
</evidence>
<evidence type="ECO:0000256" key="1">
    <source>
        <dbReference type="SAM" id="MobiDB-lite"/>
    </source>
</evidence>
<keyword evidence="5" id="KW-1185">Reference proteome</keyword>
<feature type="chain" id="PRO_5025006440" evidence="2">
    <location>
        <begin position="31"/>
        <end position="226"/>
    </location>
</feature>
<protein>
    <submittedName>
        <fullName evidence="4">WxL domain-containing protein [Lactobacillus sp.]</fullName>
    </submittedName>
</protein>
<reference evidence="4 5" key="1">
    <citation type="submission" date="2018-11" db="EMBL/GenBank/DDBJ databases">
        <authorList>
            <person name="Wuyts S."/>
        </authorList>
    </citation>
    <scope>NUCLEOTIDE SEQUENCE [LARGE SCALE GENOMIC DNA]</scope>
    <source>
        <strain evidence="4">Lactobacillus mudanjiangensis AMBF249</strain>
    </source>
</reference>
<accession>A0A660E2G0</accession>
<feature type="signal peptide" evidence="2">
    <location>
        <begin position="1"/>
        <end position="30"/>
    </location>
</feature>
<feature type="region of interest" description="Disordered" evidence="1">
    <location>
        <begin position="38"/>
        <end position="74"/>
    </location>
</feature>
<keyword evidence="2" id="KW-0732">Signal</keyword>
<organism evidence="4 5">
    <name type="scientific">Lactiplantibacillus mudanjiangensis</name>
    <dbReference type="NCBI Taxonomy" id="1296538"/>
    <lineage>
        <taxon>Bacteria</taxon>
        <taxon>Bacillati</taxon>
        <taxon>Bacillota</taxon>
        <taxon>Bacilli</taxon>
        <taxon>Lactobacillales</taxon>
        <taxon>Lactobacillaceae</taxon>
        <taxon>Lactiplantibacillus</taxon>
    </lineage>
</organism>
<dbReference type="InterPro" id="IPR027994">
    <property type="entry name" value="WxL_dom"/>
</dbReference>
<proteinExistence type="predicted"/>
<feature type="domain" description="WxL" evidence="3">
    <location>
        <begin position="31"/>
        <end position="224"/>
    </location>
</feature>
<dbReference type="AlphaFoldDB" id="A0A660E2G0"/>
<sequence length="226" mass="23513">MSKFKHLTWWLLSCGSLAVIGSGLVTPVQAAQQSPVQIELAPNNDETAVTPVDPNDPSKPYPGDSVDPGNSGTGSKGSLTIDFISNLTFEATSVSSGPVTVAAKNQLAMVQVTDRRDTGAGWTLQVVPEAPSNGKQTLATSIDLGAVKIKAASTNVSAAPQLVSRQLTAGQVNNVLVADKNAGIGTWLLVLNQSNPATKLTIHDTQLTTGDYQGTMTWMLTDAPSS</sequence>
<gene>
    <name evidence="4" type="ORF">MUDAN_MDHGFNIF_00378</name>
</gene>
<dbReference type="RefSeq" id="WP_130844644.1">
    <property type="nucleotide sequence ID" value="NZ_BJDY01000003.1"/>
</dbReference>
<dbReference type="EMBL" id="UYIG01000001">
    <property type="protein sequence ID" value="VDG27008.1"/>
    <property type="molecule type" value="Genomic_DNA"/>
</dbReference>